<dbReference type="InterPro" id="IPR018744">
    <property type="entry name" value="DUF2293"/>
</dbReference>
<dbReference type="PANTHER" id="PTHR38113:SF1">
    <property type="entry name" value="DUF2293 DOMAIN-CONTAINING PROTEIN"/>
    <property type="match status" value="1"/>
</dbReference>
<feature type="region of interest" description="Disordered" evidence="1">
    <location>
        <begin position="275"/>
        <end position="327"/>
    </location>
</feature>
<dbReference type="PANTHER" id="PTHR38113">
    <property type="match status" value="1"/>
</dbReference>
<dbReference type="RefSeq" id="XP_069230185.1">
    <property type="nucleotide sequence ID" value="XM_069372607.1"/>
</dbReference>
<comment type="caution">
    <text evidence="3">The sequence shown here is derived from an EMBL/GenBank/DDBJ whole genome shotgun (WGS) entry which is preliminary data.</text>
</comment>
<feature type="compositionally biased region" description="Basic and acidic residues" evidence="1">
    <location>
        <begin position="313"/>
        <end position="327"/>
    </location>
</feature>
<protein>
    <recommendedName>
        <fullName evidence="2">DUF2293 domain-containing protein</fullName>
    </recommendedName>
</protein>
<feature type="compositionally biased region" description="Polar residues" evidence="1">
    <location>
        <begin position="1"/>
        <end position="19"/>
    </location>
</feature>
<feature type="region of interest" description="Disordered" evidence="1">
    <location>
        <begin position="1"/>
        <end position="31"/>
    </location>
</feature>
<feature type="compositionally biased region" description="Acidic residues" evidence="1">
    <location>
        <begin position="276"/>
        <end position="289"/>
    </location>
</feature>
<organism evidence="3 4">
    <name type="scientific">Cladosporium halotolerans</name>
    <dbReference type="NCBI Taxonomy" id="1052096"/>
    <lineage>
        <taxon>Eukaryota</taxon>
        <taxon>Fungi</taxon>
        <taxon>Dikarya</taxon>
        <taxon>Ascomycota</taxon>
        <taxon>Pezizomycotina</taxon>
        <taxon>Dothideomycetes</taxon>
        <taxon>Dothideomycetidae</taxon>
        <taxon>Cladosporiales</taxon>
        <taxon>Cladosporiaceae</taxon>
        <taxon>Cladosporium</taxon>
    </lineage>
</organism>
<evidence type="ECO:0000313" key="3">
    <source>
        <dbReference type="EMBL" id="KAL1587080.1"/>
    </source>
</evidence>
<evidence type="ECO:0000259" key="2">
    <source>
        <dbReference type="Pfam" id="PF10056"/>
    </source>
</evidence>
<feature type="region of interest" description="Disordered" evidence="1">
    <location>
        <begin position="556"/>
        <end position="577"/>
    </location>
</feature>
<gene>
    <name evidence="3" type="ORF">WHR41_04001</name>
</gene>
<accession>A0AB34KUQ4</accession>
<sequence>MVTSTGASRASSVLSNARTTLKRREKPYKTEQQKMIGKKRKLDVNTTYSTQAPKGFIFLEVGTPDLAELCKEVSRKRSLPVHIVHAQPVNHNALNPAKISHHIHRIGYHFRSEVMREACAALQYVPFHRGFIKAADFEKEEQNSKTAQILAKHGVKYNLAEDNKETPEQVRGAIKELFPKIPEKDLDEIVTRAWEKGTDRIGSAQGVPLARRVQLATIARIRHVYTDYDSLLNAFGDWKNTRKEVEPICLKKLMEWRGENSVDDEGLEEIVRETIVIDDDDDDDDDDEAVAPTARRGGDPSDSDDVSDTSIEISHRPAAGDDLRAEEGAERDHRYFQRYHRPHRLTLAERGDIARQKISDARSLMHIPAAVATHDRRLPAPNLQPLYRGRPPYQEWTDGRALQRVPARPPQHYTYSTGSYVAQDRPIQSIERDDTVQLPPAHRSRAPTEYHSRPATPERARLGVQPQHFVDLTQDSPQEPPAFNGGRRFRDQGTGVVPREYKDADMIDLTSPRRAHTGQPMAQPQAIRVVSSGDVAYREVQPADPHAYPIPVERFRQSWHGEDHSPRYRQTEAPEYDPRQPLLDEARSHRPQAASPAQPGRCQPVHYPAYYPDQQQQPEVRYVRRVAEQDYYAPPLSAPAAQFRPAPPLPVHGAPAPVQQMPRELAYPARSVEYIPVNGAPAYPRYAVPPGEQYPQR</sequence>
<name>A0AB34KUQ4_9PEZI</name>
<feature type="region of interest" description="Disordered" evidence="1">
    <location>
        <begin position="472"/>
        <end position="493"/>
    </location>
</feature>
<dbReference type="Pfam" id="PF10056">
    <property type="entry name" value="DUF2293"/>
    <property type="match status" value="1"/>
</dbReference>
<dbReference type="AlphaFoldDB" id="A0AB34KUQ4"/>
<dbReference type="EMBL" id="JAAQHG020000012">
    <property type="protein sequence ID" value="KAL1587080.1"/>
    <property type="molecule type" value="Genomic_DNA"/>
</dbReference>
<proteinExistence type="predicted"/>
<reference evidence="3 4" key="1">
    <citation type="journal article" date="2020" name="Microbiol. Resour. Announc.">
        <title>Draft Genome Sequence of a Cladosporium Species Isolated from the Mesophotic Ascidian Didemnum maculosum.</title>
        <authorList>
            <person name="Gioti A."/>
            <person name="Siaperas R."/>
            <person name="Nikolaivits E."/>
            <person name="Le Goff G."/>
            <person name="Ouazzani J."/>
            <person name="Kotoulas G."/>
            <person name="Topakas E."/>
        </authorList>
    </citation>
    <scope>NUCLEOTIDE SEQUENCE [LARGE SCALE GENOMIC DNA]</scope>
    <source>
        <strain evidence="3 4">TM138-S3</strain>
    </source>
</reference>
<feature type="domain" description="DUF2293" evidence="2">
    <location>
        <begin position="173"/>
        <end position="257"/>
    </location>
</feature>
<dbReference type="Proteomes" id="UP000803884">
    <property type="component" value="Unassembled WGS sequence"/>
</dbReference>
<evidence type="ECO:0000256" key="1">
    <source>
        <dbReference type="SAM" id="MobiDB-lite"/>
    </source>
</evidence>
<evidence type="ECO:0000313" key="4">
    <source>
        <dbReference type="Proteomes" id="UP000803884"/>
    </source>
</evidence>
<keyword evidence="4" id="KW-1185">Reference proteome</keyword>
<dbReference type="GeneID" id="96005445"/>